<sequence>MPQPFGRARLTLRLGAPSPVAGGCVFPVDPDLPAWLAPAFWDPDIAPEVAVRGDGGDILSRLAPYARARYDGPDGVHLVLDSAAGLLRLVIVVDRQPDAPGTWFIIDDQHLVARLACVARFGRLLAGEMPGPLPSTLRLSPQQKLRQIRMLCIAEGRRMGVAVRRIAAGIYGEHILRLSRNEWRASSWHRAFYRDLDGAGFYLNGGHIALLQGLKQGGDSLAA</sequence>
<proteinExistence type="predicted"/>
<comment type="caution">
    <text evidence="2">The sequence shown here is derived from an EMBL/GenBank/DDBJ whole genome shotgun (WGS) entry which is preliminary data.</text>
</comment>
<gene>
    <name evidence="3" type="ORF">HLH25_17175</name>
    <name evidence="2" type="ORF">HLH26_17000</name>
</gene>
<dbReference type="Pfam" id="PF10074">
    <property type="entry name" value="RovC_DNA-bd"/>
    <property type="match status" value="1"/>
</dbReference>
<accession>A0A7W4INQ0</accession>
<dbReference type="EMBL" id="JABEQN010000026">
    <property type="protein sequence ID" value="MBB2195328.1"/>
    <property type="molecule type" value="Genomic_DNA"/>
</dbReference>
<evidence type="ECO:0000313" key="4">
    <source>
        <dbReference type="Proteomes" id="UP000540490"/>
    </source>
</evidence>
<dbReference type="InterPro" id="IPR018754">
    <property type="entry name" value="RovC-like_DNA-bd"/>
</dbReference>
<evidence type="ECO:0000313" key="3">
    <source>
        <dbReference type="EMBL" id="MBB2195328.1"/>
    </source>
</evidence>
<protein>
    <submittedName>
        <fullName evidence="2">DUF2285 domain-containing protein</fullName>
    </submittedName>
</protein>
<name>A0A7W4INQ0_9PROT</name>
<dbReference type="EMBL" id="JABEQO010000026">
    <property type="protein sequence ID" value="MBB2166193.1"/>
    <property type="molecule type" value="Genomic_DNA"/>
</dbReference>
<evidence type="ECO:0000313" key="2">
    <source>
        <dbReference type="EMBL" id="MBB2166193.1"/>
    </source>
</evidence>
<evidence type="ECO:0000259" key="1">
    <source>
        <dbReference type="Pfam" id="PF10074"/>
    </source>
</evidence>
<dbReference type="AlphaFoldDB" id="A0A7W4INQ0"/>
<keyword evidence="4" id="KW-1185">Reference proteome</keyword>
<evidence type="ECO:0000313" key="5">
    <source>
        <dbReference type="Proteomes" id="UP000561077"/>
    </source>
</evidence>
<feature type="domain" description="T6SS Transcription factor RovC-like DNA binding" evidence="1">
    <location>
        <begin position="108"/>
        <end position="212"/>
    </location>
</feature>
<reference evidence="4 5" key="1">
    <citation type="submission" date="2020-04" db="EMBL/GenBank/DDBJ databases">
        <title>Description of novel Gluconacetobacter.</title>
        <authorList>
            <person name="Sombolestani A."/>
        </authorList>
    </citation>
    <scope>NUCLEOTIDE SEQUENCE [LARGE SCALE GENOMIC DNA]</scope>
    <source>
        <strain evidence="3 4">LMG 1728</strain>
        <strain evidence="2 5">LMG 1731</strain>
    </source>
</reference>
<dbReference type="Proteomes" id="UP000561077">
    <property type="component" value="Unassembled WGS sequence"/>
</dbReference>
<organism evidence="2 5">
    <name type="scientific">Gluconacetobacter dulcium</name>
    <dbReference type="NCBI Taxonomy" id="2729096"/>
    <lineage>
        <taxon>Bacteria</taxon>
        <taxon>Pseudomonadati</taxon>
        <taxon>Pseudomonadota</taxon>
        <taxon>Alphaproteobacteria</taxon>
        <taxon>Acetobacterales</taxon>
        <taxon>Acetobacteraceae</taxon>
        <taxon>Gluconacetobacter</taxon>
    </lineage>
</organism>
<dbReference type="Proteomes" id="UP000540490">
    <property type="component" value="Unassembled WGS sequence"/>
</dbReference>
<dbReference type="PROSITE" id="PS51257">
    <property type="entry name" value="PROKAR_LIPOPROTEIN"/>
    <property type="match status" value="1"/>
</dbReference>